<dbReference type="InterPro" id="IPR005119">
    <property type="entry name" value="LysR_subst-bd"/>
</dbReference>
<dbReference type="InterPro" id="IPR000847">
    <property type="entry name" value="LysR_HTH_N"/>
</dbReference>
<dbReference type="PANTHER" id="PTHR30126">
    <property type="entry name" value="HTH-TYPE TRANSCRIPTIONAL REGULATOR"/>
    <property type="match status" value="1"/>
</dbReference>
<proteinExistence type="inferred from homology"/>
<dbReference type="Proteomes" id="UP001444625">
    <property type="component" value="Unassembled WGS sequence"/>
</dbReference>
<dbReference type="PROSITE" id="PS50931">
    <property type="entry name" value="HTH_LYSR"/>
    <property type="match status" value="1"/>
</dbReference>
<evidence type="ECO:0000313" key="6">
    <source>
        <dbReference type="EMBL" id="MEN2766241.1"/>
    </source>
</evidence>
<evidence type="ECO:0000256" key="2">
    <source>
        <dbReference type="ARBA" id="ARBA00023015"/>
    </source>
</evidence>
<accession>A0ABU9XDC0</accession>
<keyword evidence="2" id="KW-0805">Transcription regulation</keyword>
<dbReference type="PRINTS" id="PR00039">
    <property type="entry name" value="HTHLYSR"/>
</dbReference>
<evidence type="ECO:0000256" key="3">
    <source>
        <dbReference type="ARBA" id="ARBA00023125"/>
    </source>
</evidence>
<name>A0ABU9XDC0_9BACI</name>
<evidence type="ECO:0000313" key="7">
    <source>
        <dbReference type="Proteomes" id="UP001444625"/>
    </source>
</evidence>
<keyword evidence="7" id="KW-1185">Reference proteome</keyword>
<dbReference type="EMBL" id="JBDIML010000001">
    <property type="protein sequence ID" value="MEN2766241.1"/>
    <property type="molecule type" value="Genomic_DNA"/>
</dbReference>
<evidence type="ECO:0000256" key="4">
    <source>
        <dbReference type="ARBA" id="ARBA00023163"/>
    </source>
</evidence>
<reference evidence="6 7" key="1">
    <citation type="submission" date="2024-05" db="EMBL/GenBank/DDBJ databases">
        <authorList>
            <person name="Haq I."/>
            <person name="Ullah Z."/>
            <person name="Ahmad R."/>
            <person name="Li M."/>
            <person name="Tong Y."/>
        </authorList>
    </citation>
    <scope>NUCLEOTIDE SEQUENCE [LARGE SCALE GENOMIC DNA]</scope>
    <source>
        <strain evidence="6 7">16A2E</strain>
    </source>
</reference>
<dbReference type="InterPro" id="IPR036388">
    <property type="entry name" value="WH-like_DNA-bd_sf"/>
</dbReference>
<dbReference type="Pfam" id="PF03466">
    <property type="entry name" value="LysR_substrate"/>
    <property type="match status" value="1"/>
</dbReference>
<protein>
    <submittedName>
        <fullName evidence="6">LysR family transcriptional regulator</fullName>
    </submittedName>
</protein>
<evidence type="ECO:0000256" key="1">
    <source>
        <dbReference type="ARBA" id="ARBA00009437"/>
    </source>
</evidence>
<evidence type="ECO:0000259" key="5">
    <source>
        <dbReference type="PROSITE" id="PS50931"/>
    </source>
</evidence>
<comment type="caution">
    <text evidence="6">The sequence shown here is derived from an EMBL/GenBank/DDBJ whole genome shotgun (WGS) entry which is preliminary data.</text>
</comment>
<keyword evidence="4" id="KW-0804">Transcription</keyword>
<comment type="similarity">
    <text evidence="1">Belongs to the LysR transcriptional regulatory family.</text>
</comment>
<keyword evidence="3" id="KW-0238">DNA-binding</keyword>
<dbReference type="CDD" id="cd05466">
    <property type="entry name" value="PBP2_LTTR_substrate"/>
    <property type="match status" value="1"/>
</dbReference>
<gene>
    <name evidence="6" type="ORF">ABC228_03505</name>
</gene>
<dbReference type="Pfam" id="PF00126">
    <property type="entry name" value="HTH_1"/>
    <property type="match status" value="1"/>
</dbReference>
<dbReference type="Gene3D" id="3.40.190.290">
    <property type="match status" value="1"/>
</dbReference>
<dbReference type="SUPFAM" id="SSF53850">
    <property type="entry name" value="Periplasmic binding protein-like II"/>
    <property type="match status" value="1"/>
</dbReference>
<feature type="domain" description="HTH lysR-type" evidence="5">
    <location>
        <begin position="1"/>
        <end position="58"/>
    </location>
</feature>
<organism evidence="6 7">
    <name type="scientific">Ornithinibacillus xuwenensis</name>
    <dbReference type="NCBI Taxonomy" id="3144668"/>
    <lineage>
        <taxon>Bacteria</taxon>
        <taxon>Bacillati</taxon>
        <taxon>Bacillota</taxon>
        <taxon>Bacilli</taxon>
        <taxon>Bacillales</taxon>
        <taxon>Bacillaceae</taxon>
        <taxon>Ornithinibacillus</taxon>
    </lineage>
</organism>
<dbReference type="PANTHER" id="PTHR30126:SF64">
    <property type="entry name" value="HTH-TYPE TRANSCRIPTIONAL REGULATOR CITR"/>
    <property type="match status" value="1"/>
</dbReference>
<sequence>MDIRTIRTFLLAAEHENYREVAERLFITQPAVTFQIRQLEKDLGGKLFMKDGRNIVLTEFGRLFYQECVEIVSQFDKSIHRMNQFKQGFHKLLRVGISPLFADTILPTIIHRYIEGNPNVEITIKIMESSEISQHIEKGIIDIGLSCLPGSSLVETIQFHEEDVSFVTRHDGYDSESGPVLDAMNLLENNLLFTDNHPVYWNSLTEQLSAKIPSLRTMQVNQSYITKRFVLEGIGVSFLPKSIITRELMEGRLLEVPIDFMTVPTASMYLVYKNKQQLDSEFASYIMNFHYS</sequence>
<dbReference type="RefSeq" id="WP_345823695.1">
    <property type="nucleotide sequence ID" value="NZ_JBDIML010000001.1"/>
</dbReference>
<dbReference type="InterPro" id="IPR036390">
    <property type="entry name" value="WH_DNA-bd_sf"/>
</dbReference>
<dbReference type="SUPFAM" id="SSF46785">
    <property type="entry name" value="Winged helix' DNA-binding domain"/>
    <property type="match status" value="1"/>
</dbReference>
<dbReference type="Gene3D" id="1.10.10.10">
    <property type="entry name" value="Winged helix-like DNA-binding domain superfamily/Winged helix DNA-binding domain"/>
    <property type="match status" value="1"/>
</dbReference>